<evidence type="ECO:0000313" key="5">
    <source>
        <dbReference type="EMBL" id="VDD93634.1"/>
    </source>
</evidence>
<gene>
    <name evidence="5" type="ORF">EVEC_LOCUS8385</name>
</gene>
<evidence type="ECO:0000256" key="1">
    <source>
        <dbReference type="ARBA" id="ARBA00022801"/>
    </source>
</evidence>
<reference evidence="5 6" key="2">
    <citation type="submission" date="2018-10" db="EMBL/GenBank/DDBJ databases">
        <authorList>
            <consortium name="Pathogen Informatics"/>
        </authorList>
    </citation>
    <scope>NUCLEOTIDE SEQUENCE [LARGE SCALE GENOMIC DNA]</scope>
</reference>
<dbReference type="STRING" id="51028.A0A0N4VE46"/>
<dbReference type="PANTHER" id="PTHR28583:SF4">
    <property type="entry name" value="N-ACYLETHANOLAMINE-HYDROLYZING ACID AMIDASE"/>
    <property type="match status" value="1"/>
</dbReference>
<sequence length="304" mass="34809">MRILCVITVSLLFGLAYCQLRKPKLYKVDLDKDPKLRWKEVIDDHLIYAPAIKQEASRYFKTPFGTILCWLLEKVVLLFPDEYAKEMEGIANISGLEYCEVIGLNILHDITNYNNLIGNFANKLNGCTSIVGEDDSGRILHGRNLDFQMTELLKNLSVVVEFTRNDTVAYTGITFAYFVGLLTAQKPFAYTFSLNARRTGWYIATILMQIYTGFRMPVEMGIRMVCLLNRYLAEVCLITMLQMFETLAAEMFESANNYEEASEYLQNMLITSPCYFILGGTKAGEGMVITRFTTRSFVYTLRRV</sequence>
<evidence type="ECO:0000313" key="6">
    <source>
        <dbReference type="Proteomes" id="UP000274131"/>
    </source>
</evidence>
<accession>A0A0N4VE46</accession>
<reference evidence="7" key="1">
    <citation type="submission" date="2017-02" db="UniProtKB">
        <authorList>
            <consortium name="WormBaseParasite"/>
        </authorList>
    </citation>
    <scope>IDENTIFICATION</scope>
</reference>
<dbReference type="GO" id="GO:0016810">
    <property type="term" value="F:hydrolase activity, acting on carbon-nitrogen (but not peptide) bonds"/>
    <property type="evidence" value="ECO:0007669"/>
    <property type="project" value="TreeGrafter"/>
</dbReference>
<dbReference type="OrthoDB" id="5273684at2759"/>
<dbReference type="Gene3D" id="3.60.60.10">
    <property type="entry name" value="Penicillin V Acylase, Chain A"/>
    <property type="match status" value="1"/>
</dbReference>
<dbReference type="AlphaFoldDB" id="A0A0N4VE46"/>
<dbReference type="PANTHER" id="PTHR28583">
    <property type="entry name" value="ACID AMIDASE"/>
    <property type="match status" value="1"/>
</dbReference>
<dbReference type="Pfam" id="PF02275">
    <property type="entry name" value="CBAH"/>
    <property type="match status" value="1"/>
</dbReference>
<organism evidence="7">
    <name type="scientific">Enterobius vermicularis</name>
    <name type="common">Human pinworm</name>
    <dbReference type="NCBI Taxonomy" id="51028"/>
    <lineage>
        <taxon>Eukaryota</taxon>
        <taxon>Metazoa</taxon>
        <taxon>Ecdysozoa</taxon>
        <taxon>Nematoda</taxon>
        <taxon>Chromadorea</taxon>
        <taxon>Rhabditida</taxon>
        <taxon>Spirurina</taxon>
        <taxon>Oxyuridomorpha</taxon>
        <taxon>Oxyuroidea</taxon>
        <taxon>Oxyuridae</taxon>
        <taxon>Enterobius</taxon>
    </lineage>
</organism>
<evidence type="ECO:0000259" key="4">
    <source>
        <dbReference type="Pfam" id="PF15508"/>
    </source>
</evidence>
<keyword evidence="2" id="KW-0732">Signal</keyword>
<protein>
    <submittedName>
        <fullName evidence="7">NAAA-beta domain-containing protein</fullName>
    </submittedName>
</protein>
<feature type="domain" description="Choloylglycine hydrolase/NAAA C-terminal" evidence="3">
    <location>
        <begin position="127"/>
        <end position="217"/>
    </location>
</feature>
<evidence type="ECO:0000256" key="2">
    <source>
        <dbReference type="SAM" id="SignalP"/>
    </source>
</evidence>
<dbReference type="InterPro" id="IPR029132">
    <property type="entry name" value="CBAH/NAAA_C"/>
</dbReference>
<dbReference type="EMBL" id="UXUI01009400">
    <property type="protein sequence ID" value="VDD93634.1"/>
    <property type="molecule type" value="Genomic_DNA"/>
</dbReference>
<feature type="domain" description="Acid ceramidase N-terminal" evidence="4">
    <location>
        <begin position="22"/>
        <end position="74"/>
    </location>
</feature>
<keyword evidence="1" id="KW-0378">Hydrolase</keyword>
<keyword evidence="6" id="KW-1185">Reference proteome</keyword>
<proteinExistence type="predicted"/>
<feature type="chain" id="PRO_5043122850" evidence="2">
    <location>
        <begin position="19"/>
        <end position="304"/>
    </location>
</feature>
<dbReference type="Pfam" id="PF15508">
    <property type="entry name" value="NAAA-beta"/>
    <property type="match status" value="1"/>
</dbReference>
<dbReference type="InterPro" id="IPR029130">
    <property type="entry name" value="Acid_ceramidase_N"/>
</dbReference>
<evidence type="ECO:0000259" key="3">
    <source>
        <dbReference type="Pfam" id="PF02275"/>
    </source>
</evidence>
<name>A0A0N4VE46_ENTVE</name>
<feature type="signal peptide" evidence="2">
    <location>
        <begin position="1"/>
        <end position="18"/>
    </location>
</feature>
<dbReference type="Proteomes" id="UP000274131">
    <property type="component" value="Unassembled WGS sequence"/>
</dbReference>
<dbReference type="WBParaSite" id="EVEC_0000893301-mRNA-1">
    <property type="protein sequence ID" value="EVEC_0000893301-mRNA-1"/>
    <property type="gene ID" value="EVEC_0000893301"/>
</dbReference>
<evidence type="ECO:0000313" key="7">
    <source>
        <dbReference type="WBParaSite" id="EVEC_0000893301-mRNA-1"/>
    </source>
</evidence>